<evidence type="ECO:0000256" key="2">
    <source>
        <dbReference type="ARBA" id="ARBA00022692"/>
    </source>
</evidence>
<keyword evidence="2 6" id="KW-0812">Transmembrane</keyword>
<dbReference type="GO" id="GO:0017004">
    <property type="term" value="P:cytochrome complex assembly"/>
    <property type="evidence" value="ECO:0007669"/>
    <property type="project" value="UniProtKB-KW"/>
</dbReference>
<evidence type="ECO:0000256" key="6">
    <source>
        <dbReference type="SAM" id="Phobius"/>
    </source>
</evidence>
<feature type="transmembrane region" description="Helical" evidence="6">
    <location>
        <begin position="163"/>
        <end position="189"/>
    </location>
</feature>
<dbReference type="PANTHER" id="PTHR31566">
    <property type="entry name" value="CYTOCHROME C BIOGENESIS PROTEIN CCS1, CHLOROPLASTIC"/>
    <property type="match status" value="1"/>
</dbReference>
<protein>
    <recommendedName>
        <fullName evidence="7">ResB-like domain-containing protein</fullName>
    </recommendedName>
</protein>
<feature type="transmembrane region" description="Helical" evidence="6">
    <location>
        <begin position="512"/>
        <end position="533"/>
    </location>
</feature>
<name>A0A1F5FF74_9BACT</name>
<organism evidence="8 9">
    <name type="scientific">Candidatus Coatesbacteria bacterium RBG_13_66_14</name>
    <dbReference type="NCBI Taxonomy" id="1817816"/>
    <lineage>
        <taxon>Bacteria</taxon>
        <taxon>Candidatus Coatesiibacteriota</taxon>
    </lineage>
</organism>
<dbReference type="InterPro" id="IPR023494">
    <property type="entry name" value="Cyt_c_bgen_Ccs1/CcsB/ResB"/>
</dbReference>
<dbReference type="Proteomes" id="UP000177187">
    <property type="component" value="Unassembled WGS sequence"/>
</dbReference>
<dbReference type="STRING" id="1817816.A2Y64_05955"/>
<dbReference type="EMBL" id="MFAF01000043">
    <property type="protein sequence ID" value="OGD78243.1"/>
    <property type="molecule type" value="Genomic_DNA"/>
</dbReference>
<dbReference type="GO" id="GO:0016020">
    <property type="term" value="C:membrane"/>
    <property type="evidence" value="ECO:0007669"/>
    <property type="project" value="UniProtKB-SubCell"/>
</dbReference>
<evidence type="ECO:0000313" key="9">
    <source>
        <dbReference type="Proteomes" id="UP000177187"/>
    </source>
</evidence>
<dbReference type="InterPro" id="IPR007816">
    <property type="entry name" value="ResB-like_domain"/>
</dbReference>
<evidence type="ECO:0000256" key="1">
    <source>
        <dbReference type="ARBA" id="ARBA00004141"/>
    </source>
</evidence>
<comment type="subcellular location">
    <subcellularLocation>
        <location evidence="1">Membrane</location>
        <topology evidence="1">Multi-pass membrane protein</topology>
    </subcellularLocation>
</comment>
<evidence type="ECO:0000256" key="5">
    <source>
        <dbReference type="ARBA" id="ARBA00023136"/>
    </source>
</evidence>
<keyword evidence="5 6" id="KW-0472">Membrane</keyword>
<proteinExistence type="predicted"/>
<dbReference type="Pfam" id="PF05140">
    <property type="entry name" value="ResB"/>
    <property type="match status" value="1"/>
</dbReference>
<dbReference type="PANTHER" id="PTHR31566:SF0">
    <property type="entry name" value="CYTOCHROME C BIOGENESIS PROTEIN CCS1, CHLOROPLASTIC"/>
    <property type="match status" value="1"/>
</dbReference>
<feature type="transmembrane region" description="Helical" evidence="6">
    <location>
        <begin position="75"/>
        <end position="94"/>
    </location>
</feature>
<keyword evidence="3" id="KW-0201">Cytochrome c-type biogenesis</keyword>
<evidence type="ECO:0000313" key="8">
    <source>
        <dbReference type="EMBL" id="OGD78243.1"/>
    </source>
</evidence>
<evidence type="ECO:0000259" key="7">
    <source>
        <dbReference type="Pfam" id="PF05140"/>
    </source>
</evidence>
<gene>
    <name evidence="8" type="ORF">A2Y64_05955</name>
</gene>
<accession>A0A1F5FF74</accession>
<reference evidence="8 9" key="1">
    <citation type="journal article" date="2016" name="Nat. Commun.">
        <title>Thousands of microbial genomes shed light on interconnected biogeochemical processes in an aquifer system.</title>
        <authorList>
            <person name="Anantharaman K."/>
            <person name="Brown C.T."/>
            <person name="Hug L.A."/>
            <person name="Sharon I."/>
            <person name="Castelle C.J."/>
            <person name="Probst A.J."/>
            <person name="Thomas B.C."/>
            <person name="Singh A."/>
            <person name="Wilkins M.J."/>
            <person name="Karaoz U."/>
            <person name="Brodie E.L."/>
            <person name="Williams K.H."/>
            <person name="Hubbard S.S."/>
            <person name="Banfield J.F."/>
        </authorList>
    </citation>
    <scope>NUCLEOTIDE SEQUENCE [LARGE SCALE GENOMIC DNA]</scope>
</reference>
<evidence type="ECO:0000256" key="3">
    <source>
        <dbReference type="ARBA" id="ARBA00022748"/>
    </source>
</evidence>
<sequence length="569" mass="61766">MSDQSRTSLRAIGRWVWNFLGSVRVFFWLVAALAVVSLAGVFILQNGPPWAYATLYGEGGAGFIFALGADDIFHTFYFIALEAWTALALAVCAVNRFRALGGRREEDGRGFTVQRTLNLPGEPKQFLLGIGGRLKRAGWRVKTLDDAGLYADQGRWAWWASPVLHLGLVLFLVAGLVKLVAGQSAYLVLFEDQTQLLPPRFGEPLAAELAVTATGFDTVVDPNSSRVLTYYTELSVDGPGGPEAPRIEVNEPYTRADVTFYQSFVDELEPALLLIGGRGDIASYAKDRAAYGTEPLIVESLELRLTSLEGEETVPGTGFVTLDLSAGPYPCPGTPWSVAVRGYYPNHLLEPETGAYSDTNPEPNPAVLLDVYLGDEPVAEGALVYRLHPEYLDPKLAAAEVRVELGSVRWSHQGEPMLPDGVHSYRLFPGEPSEGLEGAWFSLPDGNPALLEVAPPHGLRLTVPEGELILPAPVTADGGNILDLGAGLAVGYLNADAEPITGLEVKRDPGLFLFWTAAILVVLGGCLVFALPWRRLWLRVEDRTLALKSRRLPESELRRLLNPEGGGPL</sequence>
<dbReference type="AlphaFoldDB" id="A0A1F5FF74"/>
<feature type="transmembrane region" description="Helical" evidence="6">
    <location>
        <begin position="25"/>
        <end position="44"/>
    </location>
</feature>
<keyword evidence="4 6" id="KW-1133">Transmembrane helix</keyword>
<comment type="caution">
    <text evidence="8">The sequence shown here is derived from an EMBL/GenBank/DDBJ whole genome shotgun (WGS) entry which is preliminary data.</text>
</comment>
<evidence type="ECO:0000256" key="4">
    <source>
        <dbReference type="ARBA" id="ARBA00022989"/>
    </source>
</evidence>
<feature type="domain" description="ResB-like" evidence="7">
    <location>
        <begin position="25"/>
        <end position="542"/>
    </location>
</feature>